<evidence type="ECO:0000259" key="1">
    <source>
        <dbReference type="Pfam" id="PF00078"/>
    </source>
</evidence>
<evidence type="ECO:0000259" key="2">
    <source>
        <dbReference type="Pfam" id="PF03732"/>
    </source>
</evidence>
<dbReference type="PANTHER" id="PTHR33064">
    <property type="entry name" value="POL PROTEIN"/>
    <property type="match status" value="1"/>
</dbReference>
<dbReference type="Proteomes" id="UP001188597">
    <property type="component" value="Unassembled WGS sequence"/>
</dbReference>
<dbReference type="SUPFAM" id="SSF56672">
    <property type="entry name" value="DNA/RNA polymerases"/>
    <property type="match status" value="1"/>
</dbReference>
<dbReference type="Pfam" id="PF17919">
    <property type="entry name" value="RT_RNaseH_2"/>
    <property type="match status" value="1"/>
</dbReference>
<sequence>MGDVKDRLGYVEQNLQTFEDHVLKELESLKKAVMGQHELHTRFMELFANLQEQLDVVKVGVEEMRQETVMCKRAIAGGAVVTHSPRDAKELDNFIWHMERYFEGASITDEKAKVRTATLYLTDTATLWWRRKHNDIEKGLCTIDTWNVFKKEIKRQFYPENVTYEARKKLRELKHKSSIHDYVKDNTLEEHVEHLKTVFEVLRENELYVKWEKCSFAKEEVHFLGHIIKGGTLWMDKEKVKVIKEWEAPTKVSELRSFLGLANYYRRFIKGYSAKVAPLMDLLKKGKTWEWSKRCQSAFEGLKEAVTEEPVLALPDHTRVFELQTDASDFAIRGVLMQGGIQ</sequence>
<feature type="domain" description="Reverse transcriptase/retrotransposon-derived protein RNase H-like" evidence="3">
    <location>
        <begin position="291"/>
        <end position="339"/>
    </location>
</feature>
<proteinExistence type="predicted"/>
<dbReference type="Gene3D" id="3.30.70.270">
    <property type="match status" value="2"/>
</dbReference>
<dbReference type="Pfam" id="PF00078">
    <property type="entry name" value="RVT_1"/>
    <property type="match status" value="1"/>
</dbReference>
<evidence type="ECO:0008006" key="6">
    <source>
        <dbReference type="Google" id="ProtNLM"/>
    </source>
</evidence>
<dbReference type="InterPro" id="IPR051320">
    <property type="entry name" value="Viral_Replic_Matur_Polypro"/>
</dbReference>
<dbReference type="EMBL" id="JAVXUP010002022">
    <property type="protein sequence ID" value="KAK3006223.1"/>
    <property type="molecule type" value="Genomic_DNA"/>
</dbReference>
<evidence type="ECO:0000313" key="4">
    <source>
        <dbReference type="EMBL" id="KAK3006223.1"/>
    </source>
</evidence>
<protein>
    <recommendedName>
        <fullName evidence="6">Reverse transcriptase/retrotransposon-derived protein RNase H-like domain-containing protein</fullName>
    </recommendedName>
</protein>
<dbReference type="InterPro" id="IPR041577">
    <property type="entry name" value="RT_RNaseH_2"/>
</dbReference>
<dbReference type="AlphaFoldDB" id="A0AA89ALK5"/>
<dbReference type="PANTHER" id="PTHR33064:SF40">
    <property type="entry name" value="REVERSE TRANSCRIPTASE_RETROTRANSPOSON-DERIVED PROTEIN RNASE H-LIKE DOMAIN-CONTAINING PROTEIN"/>
    <property type="match status" value="1"/>
</dbReference>
<keyword evidence="5" id="KW-1185">Reference proteome</keyword>
<dbReference type="FunFam" id="3.30.70.270:FF:000115">
    <property type="entry name" value="Polyprotein of retroviral origin, putative"/>
    <property type="match status" value="1"/>
</dbReference>
<dbReference type="InterPro" id="IPR005162">
    <property type="entry name" value="Retrotrans_gag_dom"/>
</dbReference>
<dbReference type="InterPro" id="IPR000477">
    <property type="entry name" value="RT_dom"/>
</dbReference>
<accession>A0AA89ALK5</accession>
<feature type="domain" description="Reverse transcriptase" evidence="1">
    <location>
        <begin position="186"/>
        <end position="228"/>
    </location>
</feature>
<name>A0AA89ALK5_9ASTE</name>
<feature type="domain" description="Retrotransposon gag" evidence="2">
    <location>
        <begin position="117"/>
        <end position="184"/>
    </location>
</feature>
<evidence type="ECO:0000259" key="3">
    <source>
        <dbReference type="Pfam" id="PF17919"/>
    </source>
</evidence>
<evidence type="ECO:0000313" key="5">
    <source>
        <dbReference type="Proteomes" id="UP001188597"/>
    </source>
</evidence>
<dbReference type="Pfam" id="PF03732">
    <property type="entry name" value="Retrotrans_gag"/>
    <property type="match status" value="1"/>
</dbReference>
<comment type="caution">
    <text evidence="4">The sequence shown here is derived from an EMBL/GenBank/DDBJ whole genome shotgun (WGS) entry which is preliminary data.</text>
</comment>
<reference evidence="4" key="1">
    <citation type="submission" date="2022-12" db="EMBL/GenBank/DDBJ databases">
        <title>Draft genome assemblies for two species of Escallonia (Escalloniales).</title>
        <authorList>
            <person name="Chanderbali A."/>
            <person name="Dervinis C."/>
            <person name="Anghel I."/>
            <person name="Soltis D."/>
            <person name="Soltis P."/>
            <person name="Zapata F."/>
        </authorList>
    </citation>
    <scope>NUCLEOTIDE SEQUENCE</scope>
    <source>
        <strain evidence="4">UCBG64.0493</strain>
        <tissue evidence="4">Leaf</tissue>
    </source>
</reference>
<gene>
    <name evidence="4" type="ORF">RJ639_015567</name>
</gene>
<dbReference type="InterPro" id="IPR043128">
    <property type="entry name" value="Rev_trsase/Diguanyl_cyclase"/>
</dbReference>
<dbReference type="InterPro" id="IPR043502">
    <property type="entry name" value="DNA/RNA_pol_sf"/>
</dbReference>
<organism evidence="4 5">
    <name type="scientific">Escallonia herrerae</name>
    <dbReference type="NCBI Taxonomy" id="1293975"/>
    <lineage>
        <taxon>Eukaryota</taxon>
        <taxon>Viridiplantae</taxon>
        <taxon>Streptophyta</taxon>
        <taxon>Embryophyta</taxon>
        <taxon>Tracheophyta</taxon>
        <taxon>Spermatophyta</taxon>
        <taxon>Magnoliopsida</taxon>
        <taxon>eudicotyledons</taxon>
        <taxon>Gunneridae</taxon>
        <taxon>Pentapetalae</taxon>
        <taxon>asterids</taxon>
        <taxon>campanulids</taxon>
        <taxon>Escalloniales</taxon>
        <taxon>Escalloniaceae</taxon>
        <taxon>Escallonia</taxon>
    </lineage>
</organism>